<dbReference type="AlphaFoldDB" id="A0A6M3J3P7"/>
<evidence type="ECO:0000256" key="2">
    <source>
        <dbReference type="ARBA" id="ARBA00011044"/>
    </source>
</evidence>
<protein>
    <submittedName>
        <fullName evidence="11">Putative transposase</fullName>
    </submittedName>
</protein>
<comment type="similarity">
    <text evidence="2">In the N-terminal section; belongs to the transposase 2 family.</text>
</comment>
<evidence type="ECO:0000256" key="1">
    <source>
        <dbReference type="ARBA" id="ARBA00008761"/>
    </source>
</evidence>
<comment type="similarity">
    <text evidence="1">In the C-terminal section; belongs to the transposase 35 family.</text>
</comment>
<keyword evidence="6" id="KW-0238">DNA-binding</keyword>
<evidence type="ECO:0000313" key="11">
    <source>
        <dbReference type="EMBL" id="QJA64440.1"/>
    </source>
</evidence>
<dbReference type="InterPro" id="IPR051399">
    <property type="entry name" value="RNA-guided_DNA_endo/Transpos"/>
</dbReference>
<evidence type="ECO:0000256" key="7">
    <source>
        <dbReference type="ARBA" id="ARBA00023172"/>
    </source>
</evidence>
<evidence type="ECO:0000256" key="4">
    <source>
        <dbReference type="ARBA" id="ARBA00022723"/>
    </source>
</evidence>
<feature type="domain" description="Cas12f1-like TNB" evidence="9">
    <location>
        <begin position="316"/>
        <end position="382"/>
    </location>
</feature>
<evidence type="ECO:0000256" key="5">
    <source>
        <dbReference type="ARBA" id="ARBA00022833"/>
    </source>
</evidence>
<dbReference type="NCBIfam" id="NF040570">
    <property type="entry name" value="guided_TnpB"/>
    <property type="match status" value="1"/>
</dbReference>
<evidence type="ECO:0000256" key="6">
    <source>
        <dbReference type="ARBA" id="ARBA00023125"/>
    </source>
</evidence>
<dbReference type="PANTHER" id="PTHR30405:SF25">
    <property type="entry name" value="RNA-GUIDED DNA ENDONUCLEASE INSQ-RELATED"/>
    <property type="match status" value="1"/>
</dbReference>
<feature type="domain" description="Transposase putative helix-turn-helix" evidence="10">
    <location>
        <begin position="33"/>
        <end position="76"/>
    </location>
</feature>
<keyword evidence="7" id="KW-0233">DNA recombination</keyword>
<dbReference type="Pfam" id="PF07282">
    <property type="entry name" value="Cas12f1-like_TNB"/>
    <property type="match status" value="1"/>
</dbReference>
<organism evidence="11">
    <name type="scientific">viral metagenome</name>
    <dbReference type="NCBI Taxonomy" id="1070528"/>
    <lineage>
        <taxon>unclassified sequences</taxon>
        <taxon>metagenomes</taxon>
        <taxon>organismal metagenomes</taxon>
    </lineage>
</organism>
<feature type="domain" description="Probable transposase IS891/IS1136/IS1341" evidence="8">
    <location>
        <begin position="195"/>
        <end position="304"/>
    </location>
</feature>
<gene>
    <name evidence="11" type="ORF">MM415B00498_0055</name>
</gene>
<evidence type="ECO:0000259" key="8">
    <source>
        <dbReference type="Pfam" id="PF01385"/>
    </source>
</evidence>
<dbReference type="EMBL" id="MT141519">
    <property type="protein sequence ID" value="QJA64440.1"/>
    <property type="molecule type" value="Genomic_DNA"/>
</dbReference>
<keyword evidence="3" id="KW-0815">Transposition</keyword>
<reference evidence="11" key="1">
    <citation type="submission" date="2020-03" db="EMBL/GenBank/DDBJ databases">
        <title>The deep terrestrial virosphere.</title>
        <authorList>
            <person name="Holmfeldt K."/>
            <person name="Nilsson E."/>
            <person name="Simone D."/>
            <person name="Lopez-Fernandez M."/>
            <person name="Wu X."/>
            <person name="de Brujin I."/>
            <person name="Lundin D."/>
            <person name="Andersson A."/>
            <person name="Bertilsson S."/>
            <person name="Dopson M."/>
        </authorList>
    </citation>
    <scope>NUCLEOTIDE SEQUENCE</scope>
    <source>
        <strain evidence="11">MM415B00498</strain>
    </source>
</reference>
<dbReference type="GO" id="GO:0046872">
    <property type="term" value="F:metal ion binding"/>
    <property type="evidence" value="ECO:0007669"/>
    <property type="project" value="UniProtKB-KW"/>
</dbReference>
<keyword evidence="5" id="KW-0862">Zinc</keyword>
<dbReference type="InterPro" id="IPR021027">
    <property type="entry name" value="Transposase_put_HTH"/>
</dbReference>
<dbReference type="Pfam" id="PF12323">
    <property type="entry name" value="HTH_OrfB_IS605"/>
    <property type="match status" value="1"/>
</dbReference>
<dbReference type="GO" id="GO:0003677">
    <property type="term" value="F:DNA binding"/>
    <property type="evidence" value="ECO:0007669"/>
    <property type="project" value="UniProtKB-KW"/>
</dbReference>
<proteinExistence type="inferred from homology"/>
<evidence type="ECO:0000256" key="3">
    <source>
        <dbReference type="ARBA" id="ARBA00022578"/>
    </source>
</evidence>
<name>A0A6M3J3P7_9ZZZZ</name>
<dbReference type="InterPro" id="IPR001959">
    <property type="entry name" value="Transposase"/>
</dbReference>
<sequence>MEIFTKKCSGFTKKHYLCINQNYLIVRMKTIFRTYQFELQPTQEQKTLLDKHFGCIRFVYNHFLNERKEQYQADKKSDNYYAQAATLTELKKKDETIWLKEVNSQSLQFALRCLDTAYVNFFRGNAKFPRFKSKKNKNTFTVPQFAVLEENKLYIPKFKEGIKVIVHREIKGEIGKCTFSKTSTGKYFVSILSEEQYQPKEKTGAICGIDLGLKDFAITSDGIKFKNNKYTKQYERKLAKAQKHLSRKTKGSTSFEKQRRKTALIHEKITNSRMDNLHKVSHKLVTDYDIIALEDLNVKGMVKNHKLAKHISDASWGNFVRLLEYKADWNDKQIIKINRWYPSSKACCECGWINQDLNLSIREWTCKNGHVLDRDLNAAKNILKEGLKIYRQELAITRVESKSDFGNKARSMKSEAHPIAFGVGG</sequence>
<evidence type="ECO:0000259" key="10">
    <source>
        <dbReference type="Pfam" id="PF12323"/>
    </source>
</evidence>
<dbReference type="GO" id="GO:0006310">
    <property type="term" value="P:DNA recombination"/>
    <property type="evidence" value="ECO:0007669"/>
    <property type="project" value="UniProtKB-KW"/>
</dbReference>
<dbReference type="PANTHER" id="PTHR30405">
    <property type="entry name" value="TRANSPOSASE"/>
    <property type="match status" value="1"/>
</dbReference>
<dbReference type="NCBIfam" id="TIGR01766">
    <property type="entry name" value="IS200/IS605 family accessory protein TnpB-like domain"/>
    <property type="match status" value="1"/>
</dbReference>
<keyword evidence="4" id="KW-0479">Metal-binding</keyword>
<dbReference type="Pfam" id="PF01385">
    <property type="entry name" value="OrfB_IS605"/>
    <property type="match status" value="1"/>
</dbReference>
<dbReference type="GO" id="GO:0032196">
    <property type="term" value="P:transposition"/>
    <property type="evidence" value="ECO:0007669"/>
    <property type="project" value="UniProtKB-KW"/>
</dbReference>
<evidence type="ECO:0000259" key="9">
    <source>
        <dbReference type="Pfam" id="PF07282"/>
    </source>
</evidence>
<dbReference type="InterPro" id="IPR010095">
    <property type="entry name" value="Cas12f1-like_TNB"/>
</dbReference>
<accession>A0A6M3J3P7</accession>